<dbReference type="PANTHER" id="PTHR46082:SF6">
    <property type="entry name" value="AAA+ ATPASE DOMAIN-CONTAINING PROTEIN-RELATED"/>
    <property type="match status" value="1"/>
</dbReference>
<sequence length="282" mass="32114">MSLNNLGNLYVDQGKPTEAEAIYKRASSGYEKALGGEHTFTLSFVNNLSNLYRAQDKLAEAEAMYKRALAGYEEALGAEHTSTLDTTNNLGFLYLDQIRLAEAEEMYKRALIGYEKAFGAVHMHTLRAVNILAHVCRNRHYLHVTSMNRSKVQPSLCVYKGDTAFKFFIPVYRLWIERRQHPSSTSSFALPSEDSTRTSLTSGDSRIQSNVADYSPNNPSFLEYYQDIDWQRIKGRWGPAPGGRGKGTSPIWAHGWRIAEHDTNKVHWLCRRCYQKRIPTKP</sequence>
<dbReference type="Proteomes" id="UP000779574">
    <property type="component" value="Unassembled WGS sequence"/>
</dbReference>
<dbReference type="InterPro" id="IPR011990">
    <property type="entry name" value="TPR-like_helical_dom_sf"/>
</dbReference>
<dbReference type="EMBL" id="JAHFXF010002224">
    <property type="protein sequence ID" value="KAG9658774.1"/>
    <property type="molecule type" value="Genomic_DNA"/>
</dbReference>
<dbReference type="AlphaFoldDB" id="A0A9P8DVY5"/>
<gene>
    <name evidence="2" type="ORF">KCU76_g19855</name>
</gene>
<comment type="caution">
    <text evidence="2">The sequence shown here is derived from an EMBL/GenBank/DDBJ whole genome shotgun (WGS) entry which is preliminary data.</text>
</comment>
<dbReference type="PANTHER" id="PTHR46082">
    <property type="entry name" value="ATP/GTP-BINDING PROTEIN-RELATED"/>
    <property type="match status" value="1"/>
</dbReference>
<reference evidence="2" key="1">
    <citation type="journal article" date="2021" name="J Fungi (Basel)">
        <title>Virulence traits and population genomics of the black yeast Aureobasidium melanogenum.</title>
        <authorList>
            <person name="Cernosa A."/>
            <person name="Sun X."/>
            <person name="Gostincar C."/>
            <person name="Fang C."/>
            <person name="Gunde-Cimerman N."/>
            <person name="Song Z."/>
        </authorList>
    </citation>
    <scope>NUCLEOTIDE SEQUENCE</scope>
    <source>
        <strain evidence="2">EXF-9911</strain>
    </source>
</reference>
<name>A0A9P8DVY5_AURME</name>
<feature type="region of interest" description="Disordered" evidence="1">
    <location>
        <begin position="184"/>
        <end position="212"/>
    </location>
</feature>
<reference evidence="2" key="2">
    <citation type="submission" date="2021-08" db="EMBL/GenBank/DDBJ databases">
        <authorList>
            <person name="Gostincar C."/>
            <person name="Sun X."/>
            <person name="Song Z."/>
            <person name="Gunde-Cimerman N."/>
        </authorList>
    </citation>
    <scope>NUCLEOTIDE SEQUENCE</scope>
    <source>
        <strain evidence="2">EXF-9911</strain>
    </source>
</reference>
<accession>A0A9P8DVY5</accession>
<dbReference type="Gene3D" id="1.25.40.10">
    <property type="entry name" value="Tetratricopeptide repeat domain"/>
    <property type="match status" value="1"/>
</dbReference>
<dbReference type="Pfam" id="PF13424">
    <property type="entry name" value="TPR_12"/>
    <property type="match status" value="1"/>
</dbReference>
<dbReference type="SUPFAM" id="SSF48452">
    <property type="entry name" value="TPR-like"/>
    <property type="match status" value="1"/>
</dbReference>
<dbReference type="Pfam" id="PF13374">
    <property type="entry name" value="TPR_10"/>
    <property type="match status" value="1"/>
</dbReference>
<evidence type="ECO:0000256" key="1">
    <source>
        <dbReference type="SAM" id="MobiDB-lite"/>
    </source>
</evidence>
<dbReference type="InterPro" id="IPR053137">
    <property type="entry name" value="NLR-like"/>
</dbReference>
<evidence type="ECO:0000313" key="2">
    <source>
        <dbReference type="EMBL" id="KAG9658774.1"/>
    </source>
</evidence>
<organism evidence="2 3">
    <name type="scientific">Aureobasidium melanogenum</name>
    <name type="common">Aureobasidium pullulans var. melanogenum</name>
    <dbReference type="NCBI Taxonomy" id="46634"/>
    <lineage>
        <taxon>Eukaryota</taxon>
        <taxon>Fungi</taxon>
        <taxon>Dikarya</taxon>
        <taxon>Ascomycota</taxon>
        <taxon>Pezizomycotina</taxon>
        <taxon>Dothideomycetes</taxon>
        <taxon>Dothideomycetidae</taxon>
        <taxon>Dothideales</taxon>
        <taxon>Saccotheciaceae</taxon>
        <taxon>Aureobasidium</taxon>
    </lineage>
</organism>
<protein>
    <submittedName>
        <fullName evidence="2">Uncharacterized protein</fullName>
    </submittedName>
</protein>
<feature type="compositionally biased region" description="Polar residues" evidence="1">
    <location>
        <begin position="197"/>
        <end position="212"/>
    </location>
</feature>
<feature type="non-terminal residue" evidence="2">
    <location>
        <position position="1"/>
    </location>
</feature>
<proteinExistence type="predicted"/>
<evidence type="ECO:0000313" key="3">
    <source>
        <dbReference type="Proteomes" id="UP000779574"/>
    </source>
</evidence>